<reference evidence="1" key="1">
    <citation type="journal article" date="2014" name="Front. Microbiol.">
        <title>High frequency of phylogenetically diverse reductive dehalogenase-homologous genes in deep subseafloor sedimentary metagenomes.</title>
        <authorList>
            <person name="Kawai M."/>
            <person name="Futagami T."/>
            <person name="Toyoda A."/>
            <person name="Takaki Y."/>
            <person name="Nishi S."/>
            <person name="Hori S."/>
            <person name="Arai W."/>
            <person name="Tsubouchi T."/>
            <person name="Morono Y."/>
            <person name="Uchiyama I."/>
            <person name="Ito T."/>
            <person name="Fujiyama A."/>
            <person name="Inagaki F."/>
            <person name="Takami H."/>
        </authorList>
    </citation>
    <scope>NUCLEOTIDE SEQUENCE</scope>
    <source>
        <strain evidence="1">Expedition CK06-06</strain>
    </source>
</reference>
<proteinExistence type="predicted"/>
<protein>
    <submittedName>
        <fullName evidence="1">Uncharacterized protein</fullName>
    </submittedName>
</protein>
<name>X1BW02_9ZZZZ</name>
<dbReference type="AlphaFoldDB" id="X1BW02"/>
<feature type="non-terminal residue" evidence="1">
    <location>
        <position position="293"/>
    </location>
</feature>
<sequence length="293" mass="34769">KITTMIQSVYIFQTNTTILLYNKNFQSDEKMEMFSSFFSALQTFVSELTASSTETLNKIELGEYFVLISRIAEIASDLVIIIDTEDMKEAQKMIPKIIKLLKMYEDLFNNWDQEPEKFQSFDLDIIKLISSSKKLISESSLTVNQSSILKSIWEQKGALSEQLRQNLLQEEEELEAEYSDENNYIKKYEYCKKLIEISERLHDDEKFIKFQTEAKSLRDEIKDRRLRLQYYLDMMKESLRLTKYAETYSYLYSLCLKLQNFTDPDIIEKYKIIAKTVLNRDKVSKVEFRKAIR</sequence>
<dbReference type="EMBL" id="BART01020031">
    <property type="protein sequence ID" value="GAG99235.1"/>
    <property type="molecule type" value="Genomic_DNA"/>
</dbReference>
<feature type="non-terminal residue" evidence="1">
    <location>
        <position position="1"/>
    </location>
</feature>
<organism evidence="1">
    <name type="scientific">marine sediment metagenome</name>
    <dbReference type="NCBI Taxonomy" id="412755"/>
    <lineage>
        <taxon>unclassified sequences</taxon>
        <taxon>metagenomes</taxon>
        <taxon>ecological metagenomes</taxon>
    </lineage>
</organism>
<gene>
    <name evidence="1" type="ORF">S01H4_37309</name>
</gene>
<comment type="caution">
    <text evidence="1">The sequence shown here is derived from an EMBL/GenBank/DDBJ whole genome shotgun (WGS) entry which is preliminary data.</text>
</comment>
<evidence type="ECO:0000313" key="1">
    <source>
        <dbReference type="EMBL" id="GAG99235.1"/>
    </source>
</evidence>
<accession>X1BW02</accession>